<feature type="compositionally biased region" description="Polar residues" evidence="1">
    <location>
        <begin position="114"/>
        <end position="124"/>
    </location>
</feature>
<proteinExistence type="predicted"/>
<accession>A0A2U3Q4G7</accession>
<dbReference type="Proteomes" id="UP000246085">
    <property type="component" value="Chromosome BRAD3257"/>
</dbReference>
<name>A0A2U3Q4G7_9BRAD</name>
<sequence>MQFSRLMSHRRAKCDHFRRLRLTTGSVGHTAAIAARVLLGRLCKFRIPSRRPISASHSALKRLISPLSVVDAALSRQSIGSDFALLGTMGTTMFKSEATGVTAISSRPARSREPSINTHDFSAC</sequence>
<gene>
    <name evidence="2" type="ORF">BRAD3257_5375</name>
</gene>
<evidence type="ECO:0000256" key="1">
    <source>
        <dbReference type="SAM" id="MobiDB-lite"/>
    </source>
</evidence>
<organism evidence="2 3">
    <name type="scientific">Bradyrhizobium vignae</name>
    <dbReference type="NCBI Taxonomy" id="1549949"/>
    <lineage>
        <taxon>Bacteria</taxon>
        <taxon>Pseudomonadati</taxon>
        <taxon>Pseudomonadota</taxon>
        <taxon>Alphaproteobacteria</taxon>
        <taxon>Hyphomicrobiales</taxon>
        <taxon>Nitrobacteraceae</taxon>
        <taxon>Bradyrhizobium</taxon>
    </lineage>
</organism>
<protein>
    <submittedName>
        <fullName evidence="2">Uncharacterized protein</fullName>
    </submittedName>
</protein>
<dbReference type="KEGG" id="bvz:BRAD3257_5375"/>
<evidence type="ECO:0000313" key="3">
    <source>
        <dbReference type="Proteomes" id="UP000246085"/>
    </source>
</evidence>
<dbReference type="EMBL" id="LS398110">
    <property type="protein sequence ID" value="SPP96324.1"/>
    <property type="molecule type" value="Genomic_DNA"/>
</dbReference>
<evidence type="ECO:0000313" key="2">
    <source>
        <dbReference type="EMBL" id="SPP96324.1"/>
    </source>
</evidence>
<feature type="region of interest" description="Disordered" evidence="1">
    <location>
        <begin position="104"/>
        <end position="124"/>
    </location>
</feature>
<dbReference type="AlphaFoldDB" id="A0A2U3Q4G7"/>
<reference evidence="2 3" key="1">
    <citation type="submission" date="2018-03" db="EMBL/GenBank/DDBJ databases">
        <authorList>
            <person name="Gully D."/>
        </authorList>
    </citation>
    <scope>NUCLEOTIDE SEQUENCE [LARGE SCALE GENOMIC DNA]</scope>
    <source>
        <strain evidence="2">ORS3257</strain>
    </source>
</reference>